<dbReference type="InterPro" id="IPR027417">
    <property type="entry name" value="P-loop_NTPase"/>
</dbReference>
<dbReference type="AlphaFoldDB" id="A0A935W4G5"/>
<dbReference type="GO" id="GO:0005524">
    <property type="term" value="F:ATP binding"/>
    <property type="evidence" value="ECO:0007669"/>
    <property type="project" value="UniProtKB-KW"/>
</dbReference>
<dbReference type="GO" id="GO:0016887">
    <property type="term" value="F:ATP hydrolysis activity"/>
    <property type="evidence" value="ECO:0007669"/>
    <property type="project" value="InterPro"/>
</dbReference>
<feature type="transmembrane region" description="Helical" evidence="8">
    <location>
        <begin position="70"/>
        <end position="91"/>
    </location>
</feature>
<dbReference type="SUPFAM" id="SSF52540">
    <property type="entry name" value="P-loop containing nucleoside triphosphate hydrolases"/>
    <property type="match status" value="1"/>
</dbReference>
<dbReference type="Gene3D" id="3.40.50.300">
    <property type="entry name" value="P-loop containing nucleotide triphosphate hydrolases"/>
    <property type="match status" value="1"/>
</dbReference>
<dbReference type="InterPro" id="IPR011527">
    <property type="entry name" value="ABC1_TM_dom"/>
</dbReference>
<dbReference type="InterPro" id="IPR003439">
    <property type="entry name" value="ABC_transporter-like_ATP-bd"/>
</dbReference>
<keyword evidence="5 11" id="KW-0067">ATP-binding</keyword>
<dbReference type="PANTHER" id="PTHR43394">
    <property type="entry name" value="ATP-DEPENDENT PERMEASE MDL1, MITOCHONDRIAL"/>
    <property type="match status" value="1"/>
</dbReference>
<organism evidence="11 12">
    <name type="scientific">Candidatus Accumulibacter affinis</name>
    <dbReference type="NCBI Taxonomy" id="2954384"/>
    <lineage>
        <taxon>Bacteria</taxon>
        <taxon>Pseudomonadati</taxon>
        <taxon>Pseudomonadota</taxon>
        <taxon>Betaproteobacteria</taxon>
        <taxon>Candidatus Accumulibacter</taxon>
    </lineage>
</organism>
<dbReference type="InterPro" id="IPR003593">
    <property type="entry name" value="AAA+_ATPase"/>
</dbReference>
<dbReference type="EMBL" id="JADJOT010000007">
    <property type="protein sequence ID" value="MBK7953893.1"/>
    <property type="molecule type" value="Genomic_DNA"/>
</dbReference>
<evidence type="ECO:0000256" key="1">
    <source>
        <dbReference type="ARBA" id="ARBA00004651"/>
    </source>
</evidence>
<evidence type="ECO:0000256" key="2">
    <source>
        <dbReference type="ARBA" id="ARBA00022475"/>
    </source>
</evidence>
<feature type="transmembrane region" description="Helical" evidence="8">
    <location>
        <begin position="153"/>
        <end position="186"/>
    </location>
</feature>
<comment type="subcellular location">
    <subcellularLocation>
        <location evidence="1">Cell membrane</location>
        <topology evidence="1">Multi-pass membrane protein</topology>
    </subcellularLocation>
</comment>
<keyword evidence="7 8" id="KW-0472">Membrane</keyword>
<dbReference type="CDD" id="cd07346">
    <property type="entry name" value="ABC_6TM_exporters"/>
    <property type="match status" value="1"/>
</dbReference>
<keyword evidence="3 8" id="KW-0812">Transmembrane</keyword>
<protein>
    <submittedName>
        <fullName evidence="11">ABC transporter ATP-binding protein</fullName>
    </submittedName>
</protein>
<dbReference type="PANTHER" id="PTHR43394:SF1">
    <property type="entry name" value="ATP-BINDING CASSETTE SUB-FAMILY B MEMBER 10, MITOCHONDRIAL"/>
    <property type="match status" value="1"/>
</dbReference>
<dbReference type="PROSITE" id="PS50893">
    <property type="entry name" value="ABC_TRANSPORTER_2"/>
    <property type="match status" value="1"/>
</dbReference>
<gene>
    <name evidence="11" type="ORF">IPK02_08000</name>
</gene>
<keyword evidence="6 8" id="KW-1133">Transmembrane helix</keyword>
<dbReference type="GO" id="GO:0005886">
    <property type="term" value="C:plasma membrane"/>
    <property type="evidence" value="ECO:0007669"/>
    <property type="project" value="UniProtKB-SubCell"/>
</dbReference>
<evidence type="ECO:0000313" key="12">
    <source>
        <dbReference type="Proteomes" id="UP000706151"/>
    </source>
</evidence>
<dbReference type="Pfam" id="PF00664">
    <property type="entry name" value="ABC_membrane"/>
    <property type="match status" value="1"/>
</dbReference>
<evidence type="ECO:0000256" key="8">
    <source>
        <dbReference type="SAM" id="Phobius"/>
    </source>
</evidence>
<keyword evidence="2" id="KW-1003">Cell membrane</keyword>
<dbReference type="Gene3D" id="1.20.1560.10">
    <property type="entry name" value="ABC transporter type 1, transmembrane domain"/>
    <property type="match status" value="1"/>
</dbReference>
<accession>A0A935W4G5</accession>
<evidence type="ECO:0000256" key="3">
    <source>
        <dbReference type="ARBA" id="ARBA00022692"/>
    </source>
</evidence>
<evidence type="ECO:0000313" key="11">
    <source>
        <dbReference type="EMBL" id="MBK7953893.1"/>
    </source>
</evidence>
<reference evidence="11 12" key="1">
    <citation type="submission" date="2020-10" db="EMBL/GenBank/DDBJ databases">
        <title>Connecting structure to function with the recovery of over 1000 high-quality activated sludge metagenome-assembled genomes encoding full-length rRNA genes using long-read sequencing.</title>
        <authorList>
            <person name="Singleton C.M."/>
            <person name="Petriglieri F."/>
            <person name="Kristensen J.M."/>
            <person name="Kirkegaard R.H."/>
            <person name="Michaelsen T.Y."/>
            <person name="Andersen M.H."/>
            <person name="Karst S.M."/>
            <person name="Dueholm M.S."/>
            <person name="Nielsen P.H."/>
            <person name="Albertsen M."/>
        </authorList>
    </citation>
    <scope>NUCLEOTIDE SEQUENCE [LARGE SCALE GENOMIC DNA]</scope>
    <source>
        <strain evidence="11">Fred_18-Q3-R57-64_BAT3C.720</strain>
    </source>
</reference>
<evidence type="ECO:0000256" key="7">
    <source>
        <dbReference type="ARBA" id="ARBA00023136"/>
    </source>
</evidence>
<dbReference type="SMART" id="SM00382">
    <property type="entry name" value="AAA"/>
    <property type="match status" value="1"/>
</dbReference>
<feature type="domain" description="ABC transporter" evidence="9">
    <location>
        <begin position="348"/>
        <end position="576"/>
    </location>
</feature>
<dbReference type="Proteomes" id="UP000706151">
    <property type="component" value="Unassembled WGS sequence"/>
</dbReference>
<proteinExistence type="predicted"/>
<evidence type="ECO:0000256" key="4">
    <source>
        <dbReference type="ARBA" id="ARBA00022741"/>
    </source>
</evidence>
<dbReference type="Pfam" id="PF00005">
    <property type="entry name" value="ABC_tran"/>
    <property type="match status" value="1"/>
</dbReference>
<sequence length="576" mass="62687">MKSWSARALGSNFFDRRAVGLFLHYYQPRWPRLLGYSLAAALQSLFILPILFLIRMVFDQAIPQGKIDWLLLLGGGIVLIRLLHSATGWWLRGIVVGMVKGTVQVLRQDLLDRLYTLSREHFNHADMDRMHTRIVLDSERFDNLSNLLLSSMLPALLASLALLAVVLALNWQLVAMTAAIIPVLAWTSRRSGKRIKSDVHECQQAMEQFSKGARFTLRQMDLIRLQACEMRETAIQREYIAQLTASSRRMAMSFAIHGLVQRNLTGLAGIVILVAGGTAVAQGSMSLGDLMSFYVAAGLLNGQLDSLAGGIPELISGQEALLKLHGLLNDGEEQPYRGQRRIAFDGGVRLRGVSFAYAGQLVLRSLDLDIPAGGRVAIVGPNGAGKTTLLSLLVGFCRPQTGTLFASGVAYDELEMTALRKDIGVVMQQQSFFAGTVLDNLRFGHPDASLAAVRNAARLALADNFVSALAQGYATEIGEGGALLSGGERQRLAITRALLGEPKLLILDEPTNHLDADAIARLMAGLLQAPSRPAILIISHDPGVVELADRVYRLEEGRLQLASPGPINSTTRLIYG</sequence>
<evidence type="ECO:0000256" key="6">
    <source>
        <dbReference type="ARBA" id="ARBA00022989"/>
    </source>
</evidence>
<dbReference type="SUPFAM" id="SSF90123">
    <property type="entry name" value="ABC transporter transmembrane region"/>
    <property type="match status" value="1"/>
</dbReference>
<keyword evidence="4" id="KW-0547">Nucleotide-binding</keyword>
<evidence type="ECO:0000259" key="10">
    <source>
        <dbReference type="PROSITE" id="PS50929"/>
    </source>
</evidence>
<dbReference type="GO" id="GO:0015421">
    <property type="term" value="F:ABC-type oligopeptide transporter activity"/>
    <property type="evidence" value="ECO:0007669"/>
    <property type="project" value="TreeGrafter"/>
</dbReference>
<name>A0A935W4G5_9PROT</name>
<dbReference type="PROSITE" id="PS50929">
    <property type="entry name" value="ABC_TM1F"/>
    <property type="match status" value="1"/>
</dbReference>
<comment type="caution">
    <text evidence="11">The sequence shown here is derived from an EMBL/GenBank/DDBJ whole genome shotgun (WGS) entry which is preliminary data.</text>
</comment>
<dbReference type="InterPro" id="IPR036640">
    <property type="entry name" value="ABC1_TM_sf"/>
</dbReference>
<feature type="transmembrane region" description="Helical" evidence="8">
    <location>
        <begin position="33"/>
        <end position="58"/>
    </location>
</feature>
<evidence type="ECO:0000256" key="5">
    <source>
        <dbReference type="ARBA" id="ARBA00022840"/>
    </source>
</evidence>
<feature type="domain" description="ABC transmembrane type-1" evidence="10">
    <location>
        <begin position="38"/>
        <end position="316"/>
    </location>
</feature>
<dbReference type="InterPro" id="IPR039421">
    <property type="entry name" value="Type_1_exporter"/>
</dbReference>
<evidence type="ECO:0000259" key="9">
    <source>
        <dbReference type="PROSITE" id="PS50893"/>
    </source>
</evidence>